<sequence length="424" mass="48145">MEELFRFSFDDSGVRKVLNAHSEELKKHQEEIDELRRLLRDRPSFTDIDKMKEGIQNDYDKKISDLQNYLNDLEASMNKRFEQLHDEINGLPGKLQANTPKFDSEAITKQLGQLEEKLKVIENNVNKNSQDLQKSNNYLEIMTCAYAAINNRNAPLDQNLRENLNQTTAYIVNTFKRLNEKLNDHDHLLSQLQSDLSKKAEARDFVPEENPQVVNNVINNTNIDLSGIGPRPKFKANWEMRPDLPEINKFNDVVEAVDYIYKVLPPLQGFLYALHDRIDDITETMPDVSGIEKLLQSLRNSLSSMDGDLSQLKNALKKGLTRQDVMDIISSMMQDLYTTSSVGAVKCIACRREVTQVAGAITEVDALKTLGAPPNALAMIGTPNRVANMYSNDNVLENGMIESPRSTRSFRSTARSISRRRGPL</sequence>
<name>A2DHQ6_TRIV3</name>
<dbReference type="EMBL" id="DS113201">
    <property type="protein sequence ID" value="EAY20104.1"/>
    <property type="molecule type" value="Genomic_DNA"/>
</dbReference>
<dbReference type="RefSeq" id="XP_001581090.1">
    <property type="nucleotide sequence ID" value="XM_001581040.1"/>
</dbReference>
<reference evidence="3" key="2">
    <citation type="journal article" date="2007" name="Science">
        <title>Draft genome sequence of the sexually transmitted pathogen Trichomonas vaginalis.</title>
        <authorList>
            <person name="Carlton J.M."/>
            <person name="Hirt R.P."/>
            <person name="Silva J.C."/>
            <person name="Delcher A.L."/>
            <person name="Schatz M."/>
            <person name="Zhao Q."/>
            <person name="Wortman J.R."/>
            <person name="Bidwell S.L."/>
            <person name="Alsmark U.C.M."/>
            <person name="Besteiro S."/>
            <person name="Sicheritz-Ponten T."/>
            <person name="Noel C.J."/>
            <person name="Dacks J.B."/>
            <person name="Foster P.G."/>
            <person name="Simillion C."/>
            <person name="Van de Peer Y."/>
            <person name="Miranda-Saavedra D."/>
            <person name="Barton G.J."/>
            <person name="Westrop G.D."/>
            <person name="Mueller S."/>
            <person name="Dessi D."/>
            <person name="Fiori P.L."/>
            <person name="Ren Q."/>
            <person name="Paulsen I."/>
            <person name="Zhang H."/>
            <person name="Bastida-Corcuera F.D."/>
            <person name="Simoes-Barbosa A."/>
            <person name="Brown M.T."/>
            <person name="Hayes R.D."/>
            <person name="Mukherjee M."/>
            <person name="Okumura C.Y."/>
            <person name="Schneider R."/>
            <person name="Smith A.J."/>
            <person name="Vanacova S."/>
            <person name="Villalvazo M."/>
            <person name="Haas B.J."/>
            <person name="Pertea M."/>
            <person name="Feldblyum T.V."/>
            <person name="Utterback T.R."/>
            <person name="Shu C.L."/>
            <person name="Osoegawa K."/>
            <person name="de Jong P.J."/>
            <person name="Hrdy I."/>
            <person name="Horvathova L."/>
            <person name="Zubacova Z."/>
            <person name="Dolezal P."/>
            <person name="Malik S.B."/>
            <person name="Logsdon J.M. Jr."/>
            <person name="Henze K."/>
            <person name="Gupta A."/>
            <person name="Wang C.C."/>
            <person name="Dunne R.L."/>
            <person name="Upcroft J.A."/>
            <person name="Upcroft P."/>
            <person name="White O."/>
            <person name="Salzberg S.L."/>
            <person name="Tang P."/>
            <person name="Chiu C.-H."/>
            <person name="Lee Y.-S."/>
            <person name="Embley T.M."/>
            <person name="Coombs G.H."/>
            <person name="Mottram J.C."/>
            <person name="Tachezy J."/>
            <person name="Fraser-Liggett C.M."/>
            <person name="Johnson P.J."/>
        </authorList>
    </citation>
    <scope>NUCLEOTIDE SEQUENCE [LARGE SCALE GENOMIC DNA]</scope>
    <source>
        <strain evidence="3">G3</strain>
    </source>
</reference>
<dbReference type="Proteomes" id="UP000001542">
    <property type="component" value="Unassembled WGS sequence"/>
</dbReference>
<organism evidence="3 4">
    <name type="scientific">Trichomonas vaginalis (strain ATCC PRA-98 / G3)</name>
    <dbReference type="NCBI Taxonomy" id="412133"/>
    <lineage>
        <taxon>Eukaryota</taxon>
        <taxon>Metamonada</taxon>
        <taxon>Parabasalia</taxon>
        <taxon>Trichomonadida</taxon>
        <taxon>Trichomonadidae</taxon>
        <taxon>Trichomonas</taxon>
    </lineage>
</organism>
<gene>
    <name evidence="3" type="ORF">TVAG_366120</name>
</gene>
<accession>A2DHQ6</accession>
<dbReference type="InParanoid" id="A2DHQ6"/>
<feature type="region of interest" description="Disordered" evidence="2">
    <location>
        <begin position="402"/>
        <end position="424"/>
    </location>
</feature>
<protein>
    <submittedName>
        <fullName evidence="3">Uncharacterized protein</fullName>
    </submittedName>
</protein>
<keyword evidence="4" id="KW-1185">Reference proteome</keyword>
<dbReference type="VEuPathDB" id="TrichDB:TVAG_366120"/>
<evidence type="ECO:0000256" key="1">
    <source>
        <dbReference type="SAM" id="Coils"/>
    </source>
</evidence>
<dbReference type="Gene3D" id="1.10.287.1490">
    <property type="match status" value="1"/>
</dbReference>
<dbReference type="VEuPathDB" id="TrichDB:TVAGG3_0303170"/>
<feature type="compositionally biased region" description="Low complexity" evidence="2">
    <location>
        <begin position="403"/>
        <end position="416"/>
    </location>
</feature>
<reference evidence="3" key="1">
    <citation type="submission" date="2006-10" db="EMBL/GenBank/DDBJ databases">
        <authorList>
            <person name="Amadeo P."/>
            <person name="Zhao Q."/>
            <person name="Wortman J."/>
            <person name="Fraser-Liggett C."/>
            <person name="Carlton J."/>
        </authorList>
    </citation>
    <scope>NUCLEOTIDE SEQUENCE</scope>
    <source>
        <strain evidence="3">G3</strain>
    </source>
</reference>
<dbReference type="KEGG" id="tva:5465638"/>
<evidence type="ECO:0000313" key="3">
    <source>
        <dbReference type="EMBL" id="EAY20104.1"/>
    </source>
</evidence>
<feature type="coiled-coil region" evidence="1">
    <location>
        <begin position="104"/>
        <end position="131"/>
    </location>
</feature>
<evidence type="ECO:0000313" key="4">
    <source>
        <dbReference type="Proteomes" id="UP000001542"/>
    </source>
</evidence>
<keyword evidence="1" id="KW-0175">Coiled coil</keyword>
<dbReference type="AlphaFoldDB" id="A2DHQ6"/>
<evidence type="ECO:0000256" key="2">
    <source>
        <dbReference type="SAM" id="MobiDB-lite"/>
    </source>
</evidence>
<proteinExistence type="predicted"/>
<dbReference type="SMR" id="A2DHQ6"/>
<dbReference type="OrthoDB" id="10551394at2759"/>